<name>A0A7X0SJ74_9BACL</name>
<organism evidence="3 4">
    <name type="scientific">Cohnella zeiphila</name>
    <dbReference type="NCBI Taxonomy" id="2761120"/>
    <lineage>
        <taxon>Bacteria</taxon>
        <taxon>Bacillati</taxon>
        <taxon>Bacillota</taxon>
        <taxon>Bacilli</taxon>
        <taxon>Bacillales</taxon>
        <taxon>Paenibacillaceae</taxon>
        <taxon>Cohnella</taxon>
    </lineage>
</organism>
<dbReference type="InterPro" id="IPR031564">
    <property type="entry name" value="Flp1-like"/>
</dbReference>
<keyword evidence="4" id="KW-1185">Reference proteome</keyword>
<dbReference type="EMBL" id="JACJVO010000009">
    <property type="protein sequence ID" value="MBB6730969.1"/>
    <property type="molecule type" value="Genomic_DNA"/>
</dbReference>
<accession>A0A7X0SJ74</accession>
<evidence type="ECO:0000313" key="3">
    <source>
        <dbReference type="EMBL" id="MBB6730969.1"/>
    </source>
</evidence>
<feature type="transmembrane region" description="Helical" evidence="1">
    <location>
        <begin position="24"/>
        <end position="44"/>
    </location>
</feature>
<evidence type="ECO:0000256" key="1">
    <source>
        <dbReference type="SAM" id="Phobius"/>
    </source>
</evidence>
<protein>
    <submittedName>
        <fullName evidence="3">Multidrug transporter</fullName>
    </submittedName>
</protein>
<dbReference type="RefSeq" id="WP_185128623.1">
    <property type="nucleotide sequence ID" value="NZ_JACJVO010000009.1"/>
</dbReference>
<proteinExistence type="predicted"/>
<keyword evidence="1" id="KW-0472">Membrane</keyword>
<dbReference type="Proteomes" id="UP000564644">
    <property type="component" value="Unassembled WGS sequence"/>
</dbReference>
<keyword evidence="1" id="KW-1133">Transmembrane helix</keyword>
<dbReference type="AlphaFoldDB" id="A0A7X0SJ74"/>
<reference evidence="3 4" key="1">
    <citation type="submission" date="2020-08" db="EMBL/GenBank/DDBJ databases">
        <title>Cohnella phylogeny.</title>
        <authorList>
            <person name="Dunlap C."/>
        </authorList>
    </citation>
    <scope>NUCLEOTIDE SEQUENCE [LARGE SCALE GENOMIC DNA]</scope>
    <source>
        <strain evidence="3 4">CBP 2801</strain>
    </source>
</reference>
<dbReference type="Pfam" id="PF16982">
    <property type="entry name" value="Flp1_like"/>
    <property type="match status" value="1"/>
</dbReference>
<sequence length="69" mass="7728">MNQSKMLQRWSARLVTGFWRNKDGLGTLEIVLICAVIIAVALLFKDKILEILDNLFGKVQSGSDDVFST</sequence>
<comment type="caution">
    <text evidence="3">The sequence shown here is derived from an EMBL/GenBank/DDBJ whole genome shotgun (WGS) entry which is preliminary data.</text>
</comment>
<feature type="domain" description="Putative Flagellin Flp1-like" evidence="2">
    <location>
        <begin position="18"/>
        <end position="63"/>
    </location>
</feature>
<gene>
    <name evidence="3" type="ORF">H7C18_08640</name>
</gene>
<evidence type="ECO:0000259" key="2">
    <source>
        <dbReference type="Pfam" id="PF16982"/>
    </source>
</evidence>
<keyword evidence="1" id="KW-0812">Transmembrane</keyword>
<evidence type="ECO:0000313" key="4">
    <source>
        <dbReference type="Proteomes" id="UP000564644"/>
    </source>
</evidence>